<dbReference type="Proteomes" id="UP000195402">
    <property type="component" value="Unassembled WGS sequence"/>
</dbReference>
<organism evidence="1 2">
    <name type="scientific">Macleaya cordata</name>
    <name type="common">Five-seeded plume-poppy</name>
    <name type="synonym">Bocconia cordata</name>
    <dbReference type="NCBI Taxonomy" id="56857"/>
    <lineage>
        <taxon>Eukaryota</taxon>
        <taxon>Viridiplantae</taxon>
        <taxon>Streptophyta</taxon>
        <taxon>Embryophyta</taxon>
        <taxon>Tracheophyta</taxon>
        <taxon>Spermatophyta</taxon>
        <taxon>Magnoliopsida</taxon>
        <taxon>Ranunculales</taxon>
        <taxon>Papaveraceae</taxon>
        <taxon>Papaveroideae</taxon>
        <taxon>Macleaya</taxon>
    </lineage>
</organism>
<name>A0A200QTV1_MACCD</name>
<evidence type="ECO:0000313" key="2">
    <source>
        <dbReference type="Proteomes" id="UP000195402"/>
    </source>
</evidence>
<dbReference type="AlphaFoldDB" id="A0A200QTV1"/>
<proteinExistence type="predicted"/>
<gene>
    <name evidence="1" type="ORF">BVC80_1789g15</name>
</gene>
<evidence type="ECO:0000313" key="1">
    <source>
        <dbReference type="EMBL" id="OVA13875.1"/>
    </source>
</evidence>
<protein>
    <submittedName>
        <fullName evidence="1">Uncharacterized protein</fullName>
    </submittedName>
</protein>
<accession>A0A200QTV1</accession>
<dbReference type="InParanoid" id="A0A200QTV1"/>
<reference evidence="1 2" key="1">
    <citation type="journal article" date="2017" name="Mol. Plant">
        <title>The Genome of Medicinal Plant Macleaya cordata Provides New Insights into Benzylisoquinoline Alkaloids Metabolism.</title>
        <authorList>
            <person name="Liu X."/>
            <person name="Liu Y."/>
            <person name="Huang P."/>
            <person name="Ma Y."/>
            <person name="Qing Z."/>
            <person name="Tang Q."/>
            <person name="Cao H."/>
            <person name="Cheng P."/>
            <person name="Zheng Y."/>
            <person name="Yuan Z."/>
            <person name="Zhou Y."/>
            <person name="Liu J."/>
            <person name="Tang Z."/>
            <person name="Zhuo Y."/>
            <person name="Zhang Y."/>
            <person name="Yu L."/>
            <person name="Huang J."/>
            <person name="Yang P."/>
            <person name="Peng Q."/>
            <person name="Zhang J."/>
            <person name="Jiang W."/>
            <person name="Zhang Z."/>
            <person name="Lin K."/>
            <person name="Ro D.K."/>
            <person name="Chen X."/>
            <person name="Xiong X."/>
            <person name="Shang Y."/>
            <person name="Huang S."/>
            <person name="Zeng J."/>
        </authorList>
    </citation>
    <scope>NUCLEOTIDE SEQUENCE [LARGE SCALE GENOMIC DNA]</scope>
    <source>
        <strain evidence="2">cv. BLH2017</strain>
        <tissue evidence="1">Root</tissue>
    </source>
</reference>
<keyword evidence="2" id="KW-1185">Reference proteome</keyword>
<comment type="caution">
    <text evidence="1">The sequence shown here is derived from an EMBL/GenBank/DDBJ whole genome shotgun (WGS) entry which is preliminary data.</text>
</comment>
<dbReference type="EMBL" id="MVGT01001076">
    <property type="protein sequence ID" value="OVA13875.1"/>
    <property type="molecule type" value="Genomic_DNA"/>
</dbReference>
<sequence>MELGAMAVANAPMTMKRAFTMIPDDIELQSGDVPNFIPLKGLCVINDRGRECSCRIPRKCSSALSNQKSPITKKKTASPISCLFFLQLMQLHPAKISRRNKPTH</sequence>